<name>A0A1F6BJ22_9BACT</name>
<accession>A0A1F6BJ22</accession>
<comment type="caution">
    <text evidence="2">The sequence shown here is derived from an EMBL/GenBank/DDBJ whole genome shotgun (WGS) entry which is preliminary data.</text>
</comment>
<evidence type="ECO:0000313" key="3">
    <source>
        <dbReference type="Proteomes" id="UP000176228"/>
    </source>
</evidence>
<evidence type="ECO:0000256" key="1">
    <source>
        <dbReference type="SAM" id="Phobius"/>
    </source>
</evidence>
<keyword evidence="1" id="KW-0812">Transmembrane</keyword>
<dbReference type="Proteomes" id="UP000176228">
    <property type="component" value="Unassembled WGS sequence"/>
</dbReference>
<keyword evidence="1" id="KW-1133">Transmembrane helix</keyword>
<dbReference type="AlphaFoldDB" id="A0A1F6BJ22"/>
<sequence>MIKPNSHLSRLPLYLGMSFFVLTLLFSALKISQKNSLTGSESRANQNLPELILTFLKPDTVSLNLISQTEMRALDIVLKYEPEILEIIPQSLEAGQSFVISLEKTDSSSGIYSFSAISPESDIKSGTIALWKIRPLKSGVKTVLSLNEALSEIYTSEESSLGFSAADLEINL</sequence>
<gene>
    <name evidence="2" type="ORF">A2968_01895</name>
</gene>
<evidence type="ECO:0000313" key="2">
    <source>
        <dbReference type="EMBL" id="OGG36910.1"/>
    </source>
</evidence>
<dbReference type="EMBL" id="MFJU01000009">
    <property type="protein sequence ID" value="OGG36910.1"/>
    <property type="molecule type" value="Genomic_DNA"/>
</dbReference>
<organism evidence="2 3">
    <name type="scientific">Candidatus Gottesmanbacteria bacterium RIFCSPLOWO2_01_FULL_42_22</name>
    <dbReference type="NCBI Taxonomy" id="1798391"/>
    <lineage>
        <taxon>Bacteria</taxon>
        <taxon>Candidatus Gottesmaniibacteriota</taxon>
    </lineage>
</organism>
<dbReference type="STRING" id="1798391.A2968_01895"/>
<feature type="transmembrane region" description="Helical" evidence="1">
    <location>
        <begin position="12"/>
        <end position="29"/>
    </location>
</feature>
<proteinExistence type="predicted"/>
<protein>
    <submittedName>
        <fullName evidence="2">Uncharacterized protein</fullName>
    </submittedName>
</protein>
<keyword evidence="1" id="KW-0472">Membrane</keyword>
<reference evidence="2 3" key="1">
    <citation type="journal article" date="2016" name="Nat. Commun.">
        <title>Thousands of microbial genomes shed light on interconnected biogeochemical processes in an aquifer system.</title>
        <authorList>
            <person name="Anantharaman K."/>
            <person name="Brown C.T."/>
            <person name="Hug L.A."/>
            <person name="Sharon I."/>
            <person name="Castelle C.J."/>
            <person name="Probst A.J."/>
            <person name="Thomas B.C."/>
            <person name="Singh A."/>
            <person name="Wilkins M.J."/>
            <person name="Karaoz U."/>
            <person name="Brodie E.L."/>
            <person name="Williams K.H."/>
            <person name="Hubbard S.S."/>
            <person name="Banfield J.F."/>
        </authorList>
    </citation>
    <scope>NUCLEOTIDE SEQUENCE [LARGE SCALE GENOMIC DNA]</scope>
</reference>